<dbReference type="OrthoDB" id="9801242at2"/>
<organism evidence="1 2">
    <name type="scientific">Phenylobacterium kunshanense</name>
    <dbReference type="NCBI Taxonomy" id="1445034"/>
    <lineage>
        <taxon>Bacteria</taxon>
        <taxon>Pseudomonadati</taxon>
        <taxon>Pseudomonadota</taxon>
        <taxon>Alphaproteobacteria</taxon>
        <taxon>Caulobacterales</taxon>
        <taxon>Caulobacteraceae</taxon>
        <taxon>Phenylobacterium</taxon>
    </lineage>
</organism>
<dbReference type="Pfam" id="PF05930">
    <property type="entry name" value="Phage_AlpA"/>
    <property type="match status" value="1"/>
</dbReference>
<proteinExistence type="predicted"/>
<comment type="caution">
    <text evidence="1">The sequence shown here is derived from an EMBL/GenBank/DDBJ whole genome shotgun (WGS) entry which is preliminary data.</text>
</comment>
<dbReference type="InterPro" id="IPR010260">
    <property type="entry name" value="AlpA"/>
</dbReference>
<dbReference type="Gene3D" id="1.10.238.160">
    <property type="match status" value="1"/>
</dbReference>
<protein>
    <submittedName>
        <fullName evidence="1">Helix-turn-helix domain-containing protein</fullName>
    </submittedName>
</protein>
<evidence type="ECO:0000313" key="1">
    <source>
        <dbReference type="EMBL" id="RAK61942.1"/>
    </source>
</evidence>
<evidence type="ECO:0000313" key="2">
    <source>
        <dbReference type="Proteomes" id="UP000249524"/>
    </source>
</evidence>
<sequence>MIGNLGRTTWWRMMRSGSAPRPIRISPGRVAWLEADILDWIAERQAQA</sequence>
<name>A0A328B3D8_9CAUL</name>
<dbReference type="Proteomes" id="UP000249524">
    <property type="component" value="Unassembled WGS sequence"/>
</dbReference>
<dbReference type="RefSeq" id="WP_111278725.1">
    <property type="nucleotide sequence ID" value="NZ_QFYS01000017.1"/>
</dbReference>
<dbReference type="AlphaFoldDB" id="A0A328B3D8"/>
<accession>A0A328B3D8</accession>
<reference evidence="1 2" key="1">
    <citation type="submission" date="2018-05" db="EMBL/GenBank/DDBJ databases">
        <authorList>
            <person name="Lanie J.A."/>
            <person name="Ng W.-L."/>
            <person name="Kazmierczak K.M."/>
            <person name="Andrzejewski T.M."/>
            <person name="Davidsen T.M."/>
            <person name="Wayne K.J."/>
            <person name="Tettelin H."/>
            <person name="Glass J.I."/>
            <person name="Rusch D."/>
            <person name="Podicherti R."/>
            <person name="Tsui H.-C.T."/>
            <person name="Winkler M.E."/>
        </authorList>
    </citation>
    <scope>NUCLEOTIDE SEQUENCE [LARGE SCALE GENOMIC DNA]</scope>
    <source>
        <strain evidence="1 2">BUT-10</strain>
    </source>
</reference>
<dbReference type="EMBL" id="QFYS01000017">
    <property type="protein sequence ID" value="RAK61942.1"/>
    <property type="molecule type" value="Genomic_DNA"/>
</dbReference>
<gene>
    <name evidence="1" type="ORF">DJ019_20500</name>
</gene>
<keyword evidence="2" id="KW-1185">Reference proteome</keyword>